<comment type="caution">
    <text evidence="2">The sequence shown here is derived from an EMBL/GenBank/DDBJ whole genome shotgun (WGS) entry which is preliminary data.</text>
</comment>
<gene>
    <name evidence="2" type="ORF">BKE30_02590</name>
</gene>
<dbReference type="InterPro" id="IPR002765">
    <property type="entry name" value="UPF0145_YbjQ-like"/>
</dbReference>
<dbReference type="Pfam" id="PF01906">
    <property type="entry name" value="YbjQ_1"/>
    <property type="match status" value="1"/>
</dbReference>
<accession>A0A1S8CYM8</accession>
<dbReference type="AlphaFoldDB" id="A0A1S8CYM8"/>
<dbReference type="PANTHER" id="PTHR34068">
    <property type="entry name" value="UPF0145 PROTEIN YBJQ"/>
    <property type="match status" value="1"/>
</dbReference>
<name>A0A1S8CYM8_9GAMM</name>
<proteinExistence type="inferred from homology"/>
<keyword evidence="3" id="KW-1185">Reference proteome</keyword>
<dbReference type="RefSeq" id="WP_076877118.1">
    <property type="nucleotide sequence ID" value="NZ_MLCN01000007.1"/>
</dbReference>
<dbReference type="InterPro" id="IPR035439">
    <property type="entry name" value="UPF0145_dom_sf"/>
</dbReference>
<dbReference type="SUPFAM" id="SSF117782">
    <property type="entry name" value="YbjQ-like"/>
    <property type="match status" value="1"/>
</dbReference>
<organism evidence="2 3">
    <name type="scientific">Alkanindiges hydrocarboniclasticus</name>
    <dbReference type="NCBI Taxonomy" id="1907941"/>
    <lineage>
        <taxon>Bacteria</taxon>
        <taxon>Pseudomonadati</taxon>
        <taxon>Pseudomonadota</taxon>
        <taxon>Gammaproteobacteria</taxon>
        <taxon>Moraxellales</taxon>
        <taxon>Moraxellaceae</taxon>
        <taxon>Alkanindiges</taxon>
    </lineage>
</organism>
<reference evidence="2 3" key="1">
    <citation type="submission" date="2016-10" db="EMBL/GenBank/DDBJ databases">
        <title>Draft Genome sequence of Alkanindiges sp. strain H1.</title>
        <authorList>
            <person name="Subhash Y."/>
            <person name="Lee S."/>
        </authorList>
    </citation>
    <scope>NUCLEOTIDE SEQUENCE [LARGE SCALE GENOMIC DNA]</scope>
    <source>
        <strain evidence="2 3">H1</strain>
    </source>
</reference>
<dbReference type="Proteomes" id="UP000192132">
    <property type="component" value="Unassembled WGS sequence"/>
</dbReference>
<dbReference type="EMBL" id="MLCN01000007">
    <property type="protein sequence ID" value="ONG41746.1"/>
    <property type="molecule type" value="Genomic_DNA"/>
</dbReference>
<sequence length="156" mass="17744">MEFLIKLVIFVCLFCIGWYFGRRAEHKHLQELLVAEAALSHIRLGSRRFETRQQPGQLITANVVISHDYFKWVWSQIHNFFGGRLTTYESLLDRARREAIVRLKQQAQKVGAVEILALRLVTTEIGENGGMVEVLAYGTAIVSSQKPQAAPWPPVP</sequence>
<protein>
    <submittedName>
        <fullName evidence="2">Metal-binding protein</fullName>
    </submittedName>
</protein>
<evidence type="ECO:0000313" key="2">
    <source>
        <dbReference type="EMBL" id="ONG41746.1"/>
    </source>
</evidence>
<evidence type="ECO:0000256" key="1">
    <source>
        <dbReference type="ARBA" id="ARBA00010751"/>
    </source>
</evidence>
<evidence type="ECO:0000313" key="3">
    <source>
        <dbReference type="Proteomes" id="UP000192132"/>
    </source>
</evidence>
<dbReference type="OrthoDB" id="530049at2"/>
<dbReference type="STRING" id="1907941.BKE30_02590"/>
<comment type="similarity">
    <text evidence="1">Belongs to the UPF0145 family.</text>
</comment>
<dbReference type="Gene3D" id="3.30.110.70">
    <property type="entry name" value="Hypothetical protein apc22750. Chain B"/>
    <property type="match status" value="1"/>
</dbReference>